<proteinExistence type="inferred from homology"/>
<dbReference type="PANTHER" id="PTHR21512:SF5">
    <property type="entry name" value="TRAFFICKING PROTEIN PARTICLE COMPLEX SUBUNIT 9"/>
    <property type="match status" value="1"/>
</dbReference>
<evidence type="ECO:0000256" key="1">
    <source>
        <dbReference type="ARBA" id="ARBA00008459"/>
    </source>
</evidence>
<feature type="compositionally biased region" description="Polar residues" evidence="2">
    <location>
        <begin position="1"/>
        <end position="12"/>
    </location>
</feature>
<feature type="region of interest" description="Disordered" evidence="2">
    <location>
        <begin position="1"/>
        <end position="24"/>
    </location>
</feature>
<feature type="domain" description="Trs120/TRAPPC9 third Ig-like" evidence="5">
    <location>
        <begin position="929"/>
        <end position="1040"/>
    </location>
</feature>
<dbReference type="FunCoup" id="A0A482XMP1">
    <property type="interactions" value="1915"/>
</dbReference>
<evidence type="ECO:0000256" key="2">
    <source>
        <dbReference type="SAM" id="MobiDB-lite"/>
    </source>
</evidence>
<dbReference type="InterPro" id="IPR013935">
    <property type="entry name" value="Trs120_TRAPPC9"/>
</dbReference>
<dbReference type="InParanoid" id="A0A482XMP1"/>
<accession>A0A482XMP1</accession>
<dbReference type="InterPro" id="IPR058565">
    <property type="entry name" value="Ig_TRAPPC9_Trs120_1st"/>
</dbReference>
<name>A0A482XMP1_LAOST</name>
<feature type="domain" description="Trs120/TRAPPC9 first Ig-like" evidence="4">
    <location>
        <begin position="571"/>
        <end position="675"/>
    </location>
</feature>
<dbReference type="EMBL" id="QKKF02005135">
    <property type="protein sequence ID" value="RZF46987.1"/>
    <property type="molecule type" value="Genomic_DNA"/>
</dbReference>
<organism evidence="7 8">
    <name type="scientific">Laodelphax striatellus</name>
    <name type="common">Small brown planthopper</name>
    <name type="synonym">Delphax striatella</name>
    <dbReference type="NCBI Taxonomy" id="195883"/>
    <lineage>
        <taxon>Eukaryota</taxon>
        <taxon>Metazoa</taxon>
        <taxon>Ecdysozoa</taxon>
        <taxon>Arthropoda</taxon>
        <taxon>Hexapoda</taxon>
        <taxon>Insecta</taxon>
        <taxon>Pterygota</taxon>
        <taxon>Neoptera</taxon>
        <taxon>Paraneoptera</taxon>
        <taxon>Hemiptera</taxon>
        <taxon>Auchenorrhyncha</taxon>
        <taxon>Fulgoroidea</taxon>
        <taxon>Delphacidae</taxon>
        <taxon>Criomorphinae</taxon>
        <taxon>Laodelphax</taxon>
    </lineage>
</organism>
<dbReference type="InterPro" id="IPR058567">
    <property type="entry name" value="Ig_TRAPPC9_Trs120_3rd"/>
</dbReference>
<gene>
    <name evidence="7" type="ORF">LSTR_LSTR011850</name>
</gene>
<feature type="domain" description="Trs120/TRAPPC9 N-terminal" evidence="3">
    <location>
        <begin position="217"/>
        <end position="290"/>
    </location>
</feature>
<comment type="caution">
    <text evidence="7">The sequence shown here is derived from an EMBL/GenBank/DDBJ whole genome shotgun (WGS) entry which is preliminary data.</text>
</comment>
<feature type="domain" description="Trs120/TRAPPC9 fourth Ig-like" evidence="6">
    <location>
        <begin position="1047"/>
        <end position="1169"/>
    </location>
</feature>
<reference evidence="7 8" key="1">
    <citation type="journal article" date="2017" name="Gigascience">
        <title>Genome sequence of the small brown planthopper, Laodelphax striatellus.</title>
        <authorList>
            <person name="Zhu J."/>
            <person name="Jiang F."/>
            <person name="Wang X."/>
            <person name="Yang P."/>
            <person name="Bao Y."/>
            <person name="Zhao W."/>
            <person name="Wang W."/>
            <person name="Lu H."/>
            <person name="Wang Q."/>
            <person name="Cui N."/>
            <person name="Li J."/>
            <person name="Chen X."/>
            <person name="Luo L."/>
            <person name="Yu J."/>
            <person name="Kang L."/>
            <person name="Cui F."/>
        </authorList>
    </citation>
    <scope>NUCLEOTIDE SEQUENCE [LARGE SCALE GENOMIC DNA]</scope>
    <source>
        <strain evidence="7">Lst14</strain>
    </source>
</reference>
<keyword evidence="8" id="KW-1185">Reference proteome</keyword>
<dbReference type="InterPro" id="IPR058568">
    <property type="entry name" value="Ig_TRAPPC9_Trs120_4th"/>
</dbReference>
<evidence type="ECO:0000259" key="3">
    <source>
        <dbReference type="Pfam" id="PF08626"/>
    </source>
</evidence>
<dbReference type="OrthoDB" id="27962at2759"/>
<evidence type="ECO:0000313" key="8">
    <source>
        <dbReference type="Proteomes" id="UP000291343"/>
    </source>
</evidence>
<dbReference type="STRING" id="195883.A0A482XMP1"/>
<sequence>MRSSVSVILSSPTPDPNMSHPDYEQTPHDHAAILVLVKHIGEELTAKCFNKIYDRICRLNHIKVVDSNGIQRPVWAKYTKDYLVGNNDWGDFQTHRWTLGLISVGKCKNQVELNELCRLHETLKVKYSTTLYNSRCIILGLDDKSEEEQLPTPANFKSLALFYGSDGDLGTQFESQLTEFLSSLFWVLESKRHKRCREKIERVSLLLAPFEKRDFVGLDMESRSNKKRCVGRMTKHLGDLCLQAGLPAEALGYYHTAAESLRAINDWLWIGGASEGLCAASAILLYPNMCRNYPVHRNSSLPEGSQGNPRSSISDPLEVSLPAPEVLHKPDKILSPDDILKSYREAIIHYSKYQNAGVIVPEACYKAARIAIEQNSIVQAASFLQNVVFINLTLSEEEKIQRLMSLSELYTRIGFHRKASFYRRLAATRYVSARNPETNWEQCYNLMLQALPGYKLTLDPADYPPGRLEGWPGLQKLVLQDLVIAAKRVGHSAVATRHMTFLLQVMWWQLTPTERQESALQLQILSSQCEGAPVPLVLDSGLVIPPANLITIPQTESFTIQNLKPHLRPCKLMKTKEDFGPFLFTPFNFGSLERKTKLPNKLDYLWVAEEVGEVTLELSNPLSLELEVSNMRLLTSGVVFESLPLTLSLPPEAVNYSVTLMGSPKEVGELEITGYSTHTLGVKSNCRLKNIAKVSQPTYTIEVIPALPVLHVSIQTKTKLESESSVCLYAGESVECTLVLKNESERPVQWLDMSIETLLEPGVQQQTIWWDEDCALNQLPLKPGDQIQVPIHLYGHTNFLGIPPPSAFIQDSGSIKSSMFSGPSSFLSTASSARPGVTPVSASSASFRSICCSIISSLNNCNMNGCFKNFVYRVFVLLFYLQTVVDCQLKVRYSGEPGLTSGYCRVSSANLHIDIIPSIIVTNWDVLPAETSDQFYLVLDIINMTNQELDLNYTEAKSILIEENESCRVPIPVERCPLSKIGKQFFESNDSMKDLVELSAACSEHISSLVKLQWALSPSERSGQASLHGITLSSEMLDVVRPVNVNWEVLLNSKSIKSAGDCELSSKIGQCMNLGVWVYNSLSWPLLNMELSLQFFQDHQNGVSNYQLDTRLATAGVTHVQLPEVLQHGKVYHECNVVFFTPGQYKVNIQCTSSEKHIWKLIPPLEIEVSK</sequence>
<dbReference type="Pfam" id="PF26283">
    <property type="entry name" value="Ig_TRAPPC9-Trs120_4th"/>
    <property type="match status" value="1"/>
</dbReference>
<dbReference type="Pfam" id="PF26254">
    <property type="entry name" value="Ig_TRAPPC9-Trs120_1st"/>
    <property type="match status" value="1"/>
</dbReference>
<evidence type="ECO:0000259" key="4">
    <source>
        <dbReference type="Pfam" id="PF26254"/>
    </source>
</evidence>
<dbReference type="PANTHER" id="PTHR21512">
    <property type="entry name" value="TRAFFICKING PROTEIN PARTICLE COMPLEX SUBUNIT 9"/>
    <property type="match status" value="1"/>
</dbReference>
<protein>
    <submittedName>
        <fullName evidence="7">Uncharacterized protein</fullName>
    </submittedName>
</protein>
<comment type="similarity">
    <text evidence="1">Belongs to the NIBP family.</text>
</comment>
<dbReference type="Proteomes" id="UP000291343">
    <property type="component" value="Unassembled WGS sequence"/>
</dbReference>
<evidence type="ECO:0000313" key="7">
    <source>
        <dbReference type="EMBL" id="RZF46987.1"/>
    </source>
</evidence>
<dbReference type="Pfam" id="PF08626">
    <property type="entry name" value="TRAPPC9-Trs120"/>
    <property type="match status" value="1"/>
</dbReference>
<dbReference type="GO" id="GO:0005802">
    <property type="term" value="C:trans-Golgi network"/>
    <property type="evidence" value="ECO:0007669"/>
    <property type="project" value="TreeGrafter"/>
</dbReference>
<dbReference type="InterPro" id="IPR058563">
    <property type="entry name" value="Trs120_TRAPPC9_N"/>
</dbReference>
<evidence type="ECO:0000259" key="6">
    <source>
        <dbReference type="Pfam" id="PF26283"/>
    </source>
</evidence>
<dbReference type="Pfam" id="PF26282">
    <property type="entry name" value="Ig_TRAPPC9-Trs120_3rd"/>
    <property type="match status" value="1"/>
</dbReference>
<dbReference type="AlphaFoldDB" id="A0A482XMP1"/>
<evidence type="ECO:0000259" key="5">
    <source>
        <dbReference type="Pfam" id="PF26282"/>
    </source>
</evidence>